<evidence type="ECO:0000256" key="1">
    <source>
        <dbReference type="ARBA" id="ARBA00022448"/>
    </source>
</evidence>
<dbReference type="STRING" id="471853.Bcav_1401"/>
<feature type="domain" description="ABC transporter" evidence="5">
    <location>
        <begin position="26"/>
        <end position="279"/>
    </location>
</feature>
<dbReference type="GO" id="GO:0016887">
    <property type="term" value="F:ATP hydrolysis activity"/>
    <property type="evidence" value="ECO:0007669"/>
    <property type="project" value="InterPro"/>
</dbReference>
<dbReference type="SUPFAM" id="SSF52540">
    <property type="entry name" value="P-loop containing nucleoside triphosphate hydrolases"/>
    <property type="match status" value="1"/>
</dbReference>
<keyword evidence="1" id="KW-0813">Transport</keyword>
<dbReference type="InterPro" id="IPR050319">
    <property type="entry name" value="ABC_transp_ATP-bind"/>
</dbReference>
<dbReference type="PANTHER" id="PTHR43776:SF8">
    <property type="entry name" value="ABC TRANSPORTER, ATP-BINDING PROTEIN"/>
    <property type="match status" value="1"/>
</dbReference>
<dbReference type="Pfam" id="PF00005">
    <property type="entry name" value="ABC_tran"/>
    <property type="match status" value="1"/>
</dbReference>
<dbReference type="AlphaFoldDB" id="C5C2H4"/>
<evidence type="ECO:0000256" key="4">
    <source>
        <dbReference type="SAM" id="MobiDB-lite"/>
    </source>
</evidence>
<dbReference type="HOGENOM" id="CLU_000604_1_23_11"/>
<evidence type="ECO:0000256" key="3">
    <source>
        <dbReference type="ARBA" id="ARBA00022840"/>
    </source>
</evidence>
<gene>
    <name evidence="6" type="ordered locus">Bcav_1401</name>
</gene>
<dbReference type="GO" id="GO:0005524">
    <property type="term" value="F:ATP binding"/>
    <property type="evidence" value="ECO:0007669"/>
    <property type="project" value="UniProtKB-KW"/>
</dbReference>
<dbReference type="Proteomes" id="UP000007962">
    <property type="component" value="Chromosome"/>
</dbReference>
<dbReference type="InterPro" id="IPR003593">
    <property type="entry name" value="AAA+_ATPase"/>
</dbReference>
<feature type="compositionally biased region" description="Low complexity" evidence="4">
    <location>
        <begin position="1"/>
        <end position="17"/>
    </location>
</feature>
<dbReference type="GO" id="GO:0055085">
    <property type="term" value="P:transmembrane transport"/>
    <property type="evidence" value="ECO:0007669"/>
    <property type="project" value="UniProtKB-ARBA"/>
</dbReference>
<evidence type="ECO:0000313" key="6">
    <source>
        <dbReference type="EMBL" id="ACQ79660.1"/>
    </source>
</evidence>
<organism evidence="6 7">
    <name type="scientific">Beutenbergia cavernae (strain ATCC BAA-8 / DSM 12333 / CCUG 43141 / JCM 11478 / NBRC 16432 / NCIMB 13614 / HKI 0122)</name>
    <dbReference type="NCBI Taxonomy" id="471853"/>
    <lineage>
        <taxon>Bacteria</taxon>
        <taxon>Bacillati</taxon>
        <taxon>Actinomycetota</taxon>
        <taxon>Actinomycetes</taxon>
        <taxon>Micrococcales</taxon>
        <taxon>Beutenbergiaceae</taxon>
        <taxon>Beutenbergia</taxon>
    </lineage>
</organism>
<reference evidence="6 7" key="1">
    <citation type="journal article" date="2009" name="Stand. Genomic Sci.">
        <title>Complete genome sequence of Beutenbergia cavernae type strain (HKI 0122).</title>
        <authorList>
            <person name="Land M."/>
            <person name="Pukall R."/>
            <person name="Abt B."/>
            <person name="Goker M."/>
            <person name="Rohde M."/>
            <person name="Glavina Del Rio T."/>
            <person name="Tice H."/>
            <person name="Copeland A."/>
            <person name="Cheng J.F."/>
            <person name="Lucas S."/>
            <person name="Chen F."/>
            <person name="Nolan M."/>
            <person name="Bruce D."/>
            <person name="Goodwin L."/>
            <person name="Pitluck S."/>
            <person name="Ivanova N."/>
            <person name="Mavromatis K."/>
            <person name="Ovchinnikova G."/>
            <person name="Pati A."/>
            <person name="Chen A."/>
            <person name="Palaniappan K."/>
            <person name="Hauser L."/>
            <person name="Chang Y.J."/>
            <person name="Jefferies C.C."/>
            <person name="Saunders E."/>
            <person name="Brettin T."/>
            <person name="Detter J.C."/>
            <person name="Han C."/>
            <person name="Chain P."/>
            <person name="Bristow J."/>
            <person name="Eisen J.A."/>
            <person name="Markowitz V."/>
            <person name="Hugenholtz P."/>
            <person name="Kyrpides N.C."/>
            <person name="Klenk H.P."/>
            <person name="Lapidus A."/>
        </authorList>
    </citation>
    <scope>NUCLEOTIDE SEQUENCE [LARGE SCALE GENOMIC DNA]</scope>
    <source>
        <strain evidence="7">ATCC BAA-8 / DSM 12333 / NBRC 16432</strain>
    </source>
</reference>
<keyword evidence="3" id="KW-0067">ATP-binding</keyword>
<protein>
    <submittedName>
        <fullName evidence="6">ABC transporter related</fullName>
    </submittedName>
</protein>
<dbReference type="EMBL" id="CP001618">
    <property type="protein sequence ID" value="ACQ79660.1"/>
    <property type="molecule type" value="Genomic_DNA"/>
</dbReference>
<evidence type="ECO:0000259" key="5">
    <source>
        <dbReference type="PROSITE" id="PS50893"/>
    </source>
</evidence>
<feature type="region of interest" description="Disordered" evidence="4">
    <location>
        <begin position="1"/>
        <end position="22"/>
    </location>
</feature>
<dbReference type="SMART" id="SM00382">
    <property type="entry name" value="AAA"/>
    <property type="match status" value="1"/>
</dbReference>
<dbReference type="PROSITE" id="PS50893">
    <property type="entry name" value="ABC_TRANSPORTER_2"/>
    <property type="match status" value="1"/>
</dbReference>
<sequence>MNTVSTANSSTTTPPAAGGDPDGVVLEARSLVKEFRAAGGRRFGHAATFRAVDDVSFELRRGRTTALVGQSGSGKSTVGRLMAQLHPLTSGEILLDGQPVHAVRGKAFTRYCGSVQMMLQDPFASLNPLHRVEHVLGRVLRIHGHARTPEEVREQSLALLERVNLRPSTRYLTRFPHELSGGERQRVSVARALAAQPRVLLADEPVSMLDVTIRREILDLIDTLRREERIAVLYITHDLGSARAYSEETLVMYHGKVVERGPSEQVISDPQHEYTQRLLAASPDPARRLAR</sequence>
<accession>C5C2H4</accession>
<evidence type="ECO:0000313" key="7">
    <source>
        <dbReference type="Proteomes" id="UP000007962"/>
    </source>
</evidence>
<dbReference type="InterPro" id="IPR017871">
    <property type="entry name" value="ABC_transporter-like_CS"/>
</dbReference>
<keyword evidence="2" id="KW-0547">Nucleotide-binding</keyword>
<proteinExistence type="predicted"/>
<dbReference type="Gene3D" id="3.40.50.300">
    <property type="entry name" value="P-loop containing nucleotide triphosphate hydrolases"/>
    <property type="match status" value="1"/>
</dbReference>
<dbReference type="OrthoDB" id="3677453at2"/>
<dbReference type="eggNOG" id="COG4608">
    <property type="taxonomic scope" value="Bacteria"/>
</dbReference>
<dbReference type="CDD" id="cd03257">
    <property type="entry name" value="ABC_NikE_OppD_transporters"/>
    <property type="match status" value="1"/>
</dbReference>
<dbReference type="PANTHER" id="PTHR43776">
    <property type="entry name" value="TRANSPORT ATP-BINDING PROTEIN"/>
    <property type="match status" value="1"/>
</dbReference>
<dbReference type="PROSITE" id="PS00211">
    <property type="entry name" value="ABC_TRANSPORTER_1"/>
    <property type="match status" value="1"/>
</dbReference>
<dbReference type="InterPro" id="IPR027417">
    <property type="entry name" value="P-loop_NTPase"/>
</dbReference>
<dbReference type="InterPro" id="IPR003439">
    <property type="entry name" value="ABC_transporter-like_ATP-bd"/>
</dbReference>
<evidence type="ECO:0000256" key="2">
    <source>
        <dbReference type="ARBA" id="ARBA00022741"/>
    </source>
</evidence>
<keyword evidence="7" id="KW-1185">Reference proteome</keyword>
<name>C5C2H4_BEUC1</name>
<dbReference type="KEGG" id="bcv:Bcav_1401"/>